<dbReference type="RefSeq" id="WP_189971842.1">
    <property type="nucleotide sequence ID" value="NZ_BMVL01000009.1"/>
</dbReference>
<comment type="caution">
    <text evidence="3">The sequence shown here is derived from an EMBL/GenBank/DDBJ whole genome shotgun (WGS) entry which is preliminary data.</text>
</comment>
<feature type="transmembrane region" description="Helical" evidence="2">
    <location>
        <begin position="365"/>
        <end position="387"/>
    </location>
</feature>
<dbReference type="EMBL" id="JAGGLQ010000019">
    <property type="protein sequence ID" value="MBP2040707.1"/>
    <property type="molecule type" value="Genomic_DNA"/>
</dbReference>
<feature type="transmembrane region" description="Helical" evidence="2">
    <location>
        <begin position="407"/>
        <end position="434"/>
    </location>
</feature>
<protein>
    <submittedName>
        <fullName evidence="3">Uncharacterized protein</fullName>
    </submittedName>
</protein>
<feature type="transmembrane region" description="Helical" evidence="2">
    <location>
        <begin position="446"/>
        <end position="464"/>
    </location>
</feature>
<keyword evidence="2" id="KW-0812">Transmembrane</keyword>
<accession>A0ABS4LF20</accession>
<proteinExistence type="predicted"/>
<feature type="region of interest" description="Disordered" evidence="1">
    <location>
        <begin position="19"/>
        <end position="46"/>
    </location>
</feature>
<evidence type="ECO:0000256" key="1">
    <source>
        <dbReference type="SAM" id="MobiDB-lite"/>
    </source>
</evidence>
<feature type="transmembrane region" description="Helical" evidence="2">
    <location>
        <begin position="276"/>
        <end position="295"/>
    </location>
</feature>
<name>A0ABS4LF20_STRAV</name>
<reference evidence="3 4" key="1">
    <citation type="submission" date="2021-03" db="EMBL/GenBank/DDBJ databases">
        <title>Genomic Encyclopedia of Type Strains, Phase IV (KMG-IV): sequencing the most valuable type-strain genomes for metagenomic binning, comparative biology and taxonomic classification.</title>
        <authorList>
            <person name="Goeker M."/>
        </authorList>
    </citation>
    <scope>NUCLEOTIDE SEQUENCE [LARGE SCALE GENOMIC DNA]</scope>
    <source>
        <strain evidence="3 4">DSM 40526</strain>
    </source>
</reference>
<keyword evidence="4" id="KW-1185">Reference proteome</keyword>
<evidence type="ECO:0000313" key="4">
    <source>
        <dbReference type="Proteomes" id="UP001519310"/>
    </source>
</evidence>
<feature type="transmembrane region" description="Helical" evidence="2">
    <location>
        <begin position="332"/>
        <end position="353"/>
    </location>
</feature>
<sequence length="569" mass="62000">MAGLLNALVQVRRPGRAHFPAVVPPQRDEPSAAGADAGQPDGGPAGEVLSAATQRVWVIVEGPDDPDETRRAVEALGSQPGWKVRTAQSHDRLMVTDGRVVLVIDALAYGQRRTAVGAVREQAVRLLRKPPVNFRIREARLARYEEERGTTLVRVVRRTPPGAGRFRCWLGRHIEALGGADTGHVLTVPLVPGEDGEQLKARVKEQWASLTQGSAVFDDDIHDLRLSIGPRPRRETEGSSSPSNVLRRFGPVTMALLAVAFPLLCAWTIASFSSPWRFLALLAPLTSFGPVGHWITSNEPRPRLMRLACGALVVGGSTWVVYQWLVHGPAGLGAQFWGFAQGLLMVVTAFGCWHAFSRSWLSRNLLLLLPVLIAPLPFVLPWIGSFLHTAYLEDVLGIPEPAVHISFYWRSSVALKPVALTLVITLIYVSLYGWAKYFNLHISQGVMVNGVFPLLVLLAALGVAELTLKEVQAAAERTYSAAVKGEQPPGYFGINGRLVCVRPVDPAKPISVQPGPLPTSRPVLVFPREGTDLWVWDPSPARGRFSSEHAVRMRAEDVSLYPATGTSCP</sequence>
<organism evidence="3 4">
    <name type="scientific">Streptomyces avidinii</name>
    <dbReference type="NCBI Taxonomy" id="1895"/>
    <lineage>
        <taxon>Bacteria</taxon>
        <taxon>Bacillati</taxon>
        <taxon>Actinomycetota</taxon>
        <taxon>Actinomycetes</taxon>
        <taxon>Kitasatosporales</taxon>
        <taxon>Streptomycetaceae</taxon>
        <taxon>Streptomyces</taxon>
    </lineage>
</organism>
<keyword evidence="2" id="KW-0472">Membrane</keyword>
<gene>
    <name evidence="3" type="ORF">J2Z77_006562</name>
</gene>
<dbReference type="Proteomes" id="UP001519310">
    <property type="component" value="Unassembled WGS sequence"/>
</dbReference>
<feature type="transmembrane region" description="Helical" evidence="2">
    <location>
        <begin position="249"/>
        <end position="270"/>
    </location>
</feature>
<evidence type="ECO:0000256" key="2">
    <source>
        <dbReference type="SAM" id="Phobius"/>
    </source>
</evidence>
<keyword evidence="2" id="KW-1133">Transmembrane helix</keyword>
<evidence type="ECO:0000313" key="3">
    <source>
        <dbReference type="EMBL" id="MBP2040707.1"/>
    </source>
</evidence>
<feature type="transmembrane region" description="Helical" evidence="2">
    <location>
        <begin position="307"/>
        <end position="326"/>
    </location>
</feature>